<dbReference type="Proteomes" id="UP000198881">
    <property type="component" value="Unassembled WGS sequence"/>
</dbReference>
<dbReference type="Pfam" id="PF16078">
    <property type="entry name" value="2-oxogl_dehyd_N"/>
    <property type="match status" value="1"/>
</dbReference>
<dbReference type="InterPro" id="IPR023213">
    <property type="entry name" value="CAT-like_dom_sf"/>
</dbReference>
<evidence type="ECO:0000256" key="2">
    <source>
        <dbReference type="ARBA" id="ARBA00001964"/>
    </source>
</evidence>
<comment type="cofactor">
    <cofactor evidence="1">
        <name>Mg(2+)</name>
        <dbReference type="ChEBI" id="CHEBI:18420"/>
    </cofactor>
</comment>
<evidence type="ECO:0000256" key="1">
    <source>
        <dbReference type="ARBA" id="ARBA00001946"/>
    </source>
</evidence>
<evidence type="ECO:0000256" key="5">
    <source>
        <dbReference type="ARBA" id="ARBA00022723"/>
    </source>
</evidence>
<dbReference type="NCBIfam" id="NF006914">
    <property type="entry name" value="PRK09404.1"/>
    <property type="match status" value="1"/>
</dbReference>
<dbReference type="SMART" id="SM00861">
    <property type="entry name" value="Transket_pyr"/>
    <property type="match status" value="1"/>
</dbReference>
<dbReference type="InterPro" id="IPR029061">
    <property type="entry name" value="THDP-binding"/>
</dbReference>
<dbReference type="PANTHER" id="PTHR23152:SF4">
    <property type="entry name" value="2-OXOADIPATE DEHYDROGENASE COMPLEX COMPONENT E1"/>
    <property type="match status" value="1"/>
</dbReference>
<dbReference type="Gene3D" id="3.40.50.12470">
    <property type="match status" value="1"/>
</dbReference>
<dbReference type="SUPFAM" id="SSF52777">
    <property type="entry name" value="CoA-dependent acyltransferases"/>
    <property type="match status" value="1"/>
</dbReference>
<feature type="compositionally biased region" description="Low complexity" evidence="12">
    <location>
        <begin position="55"/>
        <end position="65"/>
    </location>
</feature>
<dbReference type="Pfam" id="PF00198">
    <property type="entry name" value="2-oxoacid_dh"/>
    <property type="match status" value="1"/>
</dbReference>
<dbReference type="InterPro" id="IPR001017">
    <property type="entry name" value="DH_E1"/>
</dbReference>
<dbReference type="InterPro" id="IPR005475">
    <property type="entry name" value="Transketolase-like_Pyr-bd"/>
</dbReference>
<evidence type="ECO:0000259" key="13">
    <source>
        <dbReference type="SMART" id="SM00861"/>
    </source>
</evidence>
<evidence type="ECO:0000256" key="12">
    <source>
        <dbReference type="SAM" id="MobiDB-lite"/>
    </source>
</evidence>
<dbReference type="Gene3D" id="3.40.50.11610">
    <property type="entry name" value="Multifunctional 2-oxoglutarate metabolism enzyme, C-terminal domain"/>
    <property type="match status" value="1"/>
</dbReference>
<evidence type="ECO:0000256" key="8">
    <source>
        <dbReference type="ARBA" id="ARBA00023052"/>
    </source>
</evidence>
<dbReference type="UniPathway" id="UPA00223">
    <property type="reaction ID" value="UER00997"/>
</dbReference>
<feature type="compositionally biased region" description="Basic and acidic residues" evidence="12">
    <location>
        <begin position="107"/>
        <end position="118"/>
    </location>
</feature>
<dbReference type="GO" id="GO:0045252">
    <property type="term" value="C:oxoglutarate dehydrogenase complex"/>
    <property type="evidence" value="ECO:0007669"/>
    <property type="project" value="TreeGrafter"/>
</dbReference>
<feature type="compositionally biased region" description="Basic and acidic residues" evidence="12">
    <location>
        <begin position="151"/>
        <end position="166"/>
    </location>
</feature>
<accession>A0A1I7MH55</accession>
<feature type="compositionally biased region" description="Low complexity" evidence="12">
    <location>
        <begin position="119"/>
        <end position="129"/>
    </location>
</feature>
<dbReference type="GO" id="GO:0030976">
    <property type="term" value="F:thiamine pyrophosphate binding"/>
    <property type="evidence" value="ECO:0007669"/>
    <property type="project" value="InterPro"/>
</dbReference>
<dbReference type="Gene3D" id="3.30.559.10">
    <property type="entry name" value="Chloramphenicol acetyltransferase-like domain"/>
    <property type="match status" value="1"/>
</dbReference>
<evidence type="ECO:0000256" key="6">
    <source>
        <dbReference type="ARBA" id="ARBA00022842"/>
    </source>
</evidence>
<keyword evidence="5" id="KW-0479">Metal-binding</keyword>
<evidence type="ECO:0000256" key="4">
    <source>
        <dbReference type="ARBA" id="ARBA00022532"/>
    </source>
</evidence>
<dbReference type="Pfam" id="PF02779">
    <property type="entry name" value="Transket_pyr"/>
    <property type="match status" value="1"/>
</dbReference>
<dbReference type="PANTHER" id="PTHR23152">
    <property type="entry name" value="2-OXOGLUTARATE DEHYDROGENASE"/>
    <property type="match status" value="1"/>
</dbReference>
<evidence type="ECO:0000256" key="11">
    <source>
        <dbReference type="ARBA" id="ARBA00052761"/>
    </source>
</evidence>
<dbReference type="Pfam" id="PF16870">
    <property type="entry name" value="OxoGdeHyase_C"/>
    <property type="match status" value="1"/>
</dbReference>
<feature type="domain" description="Transketolase-like pyrimidine-binding" evidence="13">
    <location>
        <begin position="945"/>
        <end position="1138"/>
    </location>
</feature>
<keyword evidence="4" id="KW-0816">Tricarboxylic acid cycle</keyword>
<dbReference type="OrthoDB" id="9759785at2"/>
<keyword evidence="7" id="KW-0560">Oxidoreductase</keyword>
<comment type="catalytic activity">
    <reaction evidence="10">
        <text>N(6)-[(R)-lipoyl]-L-lysyl-[protein] + 2-oxoglutarate + H(+) = N(6)-[(R)-S(8)-succinyldihydrolipoyl]-L-lysyl-[protein] + CO2</text>
        <dbReference type="Rhea" id="RHEA:12188"/>
        <dbReference type="Rhea" id="RHEA-COMP:10474"/>
        <dbReference type="Rhea" id="RHEA-COMP:20092"/>
        <dbReference type="ChEBI" id="CHEBI:15378"/>
        <dbReference type="ChEBI" id="CHEBI:16526"/>
        <dbReference type="ChEBI" id="CHEBI:16810"/>
        <dbReference type="ChEBI" id="CHEBI:83099"/>
        <dbReference type="ChEBI" id="CHEBI:83120"/>
        <dbReference type="EC" id="1.2.4.2"/>
    </reaction>
</comment>
<dbReference type="InterPro" id="IPR011603">
    <property type="entry name" value="2oxoglutarate_DH_E1"/>
</dbReference>
<protein>
    <submittedName>
        <fullName evidence="14">2-oxoglutarate dehydrogenase E1 component</fullName>
    </submittedName>
</protein>
<gene>
    <name evidence="14" type="ORF">SAMN04487966_102271</name>
</gene>
<evidence type="ECO:0000313" key="14">
    <source>
        <dbReference type="EMBL" id="SFV21272.1"/>
    </source>
</evidence>
<comment type="pathway">
    <text evidence="3">Carbohydrate metabolism; tricarboxylic acid cycle; succinyl-CoA from 2-oxoglutarate (dehydrogenase route): step 1/1.</text>
</comment>
<dbReference type="GO" id="GO:0000287">
    <property type="term" value="F:magnesium ion binding"/>
    <property type="evidence" value="ECO:0007669"/>
    <property type="project" value="UniProtKB-ARBA"/>
</dbReference>
<feature type="region of interest" description="Disordered" evidence="12">
    <location>
        <begin position="47"/>
        <end position="167"/>
    </location>
</feature>
<keyword evidence="9" id="KW-0511">Multifunctional enzyme</keyword>
<dbReference type="GO" id="GO:0004591">
    <property type="term" value="F:oxoglutarate dehydrogenase (succinyl-transferring) activity"/>
    <property type="evidence" value="ECO:0007669"/>
    <property type="project" value="UniProtKB-EC"/>
</dbReference>
<keyword evidence="15" id="KW-1185">Reference proteome</keyword>
<dbReference type="EMBL" id="FPCG01000002">
    <property type="protein sequence ID" value="SFV21272.1"/>
    <property type="molecule type" value="Genomic_DNA"/>
</dbReference>
<reference evidence="14 15" key="1">
    <citation type="submission" date="2016-10" db="EMBL/GenBank/DDBJ databases">
        <authorList>
            <person name="de Groot N.N."/>
        </authorList>
    </citation>
    <scope>NUCLEOTIDE SEQUENCE [LARGE SCALE GENOMIC DNA]</scope>
    <source>
        <strain evidence="14 15">CGMCC 1.7054</strain>
    </source>
</reference>
<comment type="cofactor">
    <cofactor evidence="2">
        <name>thiamine diphosphate</name>
        <dbReference type="ChEBI" id="CHEBI:58937"/>
    </cofactor>
</comment>
<proteinExistence type="predicted"/>
<dbReference type="STRING" id="574650.SAMN04487966_102271"/>
<evidence type="ECO:0000256" key="9">
    <source>
        <dbReference type="ARBA" id="ARBA00023268"/>
    </source>
</evidence>
<dbReference type="SUPFAM" id="SSF52518">
    <property type="entry name" value="Thiamin diphosphate-binding fold (THDP-binding)"/>
    <property type="match status" value="2"/>
</dbReference>
<keyword evidence="6" id="KW-0460">Magnesium</keyword>
<keyword evidence="8" id="KW-0786">Thiamine pyrophosphate</keyword>
<dbReference type="Gene3D" id="3.40.50.970">
    <property type="match status" value="1"/>
</dbReference>
<dbReference type="CDD" id="cd02016">
    <property type="entry name" value="TPP_E1_OGDC_like"/>
    <property type="match status" value="1"/>
</dbReference>
<dbReference type="RefSeq" id="WP_091694763.1">
    <property type="nucleotide sequence ID" value="NZ_FPCG01000002.1"/>
</dbReference>
<organism evidence="14 15">
    <name type="scientific">Micrococcus terreus</name>
    <dbReference type="NCBI Taxonomy" id="574650"/>
    <lineage>
        <taxon>Bacteria</taxon>
        <taxon>Bacillati</taxon>
        <taxon>Actinomycetota</taxon>
        <taxon>Actinomycetes</taxon>
        <taxon>Micrococcales</taxon>
        <taxon>Micrococcaceae</taxon>
        <taxon>Micrococcus</taxon>
    </lineage>
</organism>
<evidence type="ECO:0000256" key="3">
    <source>
        <dbReference type="ARBA" id="ARBA00004813"/>
    </source>
</evidence>
<dbReference type="InterPro" id="IPR001078">
    <property type="entry name" value="2-oxoacid_DH_actylTfrase"/>
</dbReference>
<dbReference type="InterPro" id="IPR042179">
    <property type="entry name" value="KGD_C_sf"/>
</dbReference>
<dbReference type="InterPro" id="IPR031717">
    <property type="entry name" value="ODO-1/KGD_C"/>
</dbReference>
<dbReference type="GO" id="GO:0006099">
    <property type="term" value="P:tricarboxylic acid cycle"/>
    <property type="evidence" value="ECO:0007669"/>
    <property type="project" value="UniProtKB-UniPathway"/>
</dbReference>
<name>A0A1I7MH55_9MICC</name>
<dbReference type="GO" id="GO:0005829">
    <property type="term" value="C:cytosol"/>
    <property type="evidence" value="ECO:0007669"/>
    <property type="project" value="TreeGrafter"/>
</dbReference>
<dbReference type="NCBIfam" id="NF008907">
    <property type="entry name" value="PRK12270.1"/>
    <property type="match status" value="1"/>
</dbReference>
<evidence type="ECO:0000313" key="15">
    <source>
        <dbReference type="Proteomes" id="UP000198881"/>
    </source>
</evidence>
<sequence>MPELTSDQISAEFPGNEWLVADIYDKYRTDRSSVDAQWAAIFERLESGGSKDEGAAPAPSAAKTSAGGGPSAQATETVTDSPKDPGEASDSGKPTPQEPKKSASSAKNEKTQKKDETKTAASSAQKATTPKPTVKRSGAPSTAPVPSEPTKATKKDAPDPAEDKVTPLRGIAKAVAKNMDASLSMPTATTVRDVPAKALIDNRIVINSHLKRSRGGKVSFTHLIGYAIVRALAQFPSMNVLYREEDGKPVMVEPAHVNFGLAIDLPKPDGTRTLVVPNIKAAETLDFMEFWQAYEDLVKRARDNKLGMDDYAGTTVSLTNPGGIGTVHSVPRLSEGQAAIIGVGALNYPAEFQGAAEKTLNKLAVSKTITLTSTYDHRVIQGAGSGEFLKLIHGLLLGEQDFYDEIFHSLRIPYEPVSWKPDIQVNPEDQINKVARIQQLIHAYRVRGHLIADVDPLEYVMRRHPDLDILQHGLTLWDLEREWPTGGFGGKPMLTLRSILGVLRDAYCRNTGVEYMHIQDPTERQWFQDELEHPYSKPTREEQLRILGRLNAAEAFETFLQTKFIGQKRFSLEGGESLIPLLDGVISGAADDGLDEVAIGMAHRGRLNVLTNIAGKTYAQVFREFEGTSVPGQVQGSGDVKYHLGTEGTFVSDRGNRTKVTLAANPSHLEAVNPVLEGIVRAKQDRLDRGADSTTSFSVLPILVHGDAAFAGQGVVAETLNLSQLRGYRTGGTIHVVVNNQVGFTTPPTSARSSVYATDVAKTIQAPIFHVNGDDPESVVRVAQLAYQYRQRFNKDVVIDLICYRRRGHNEGDDPSMTQPRMYNLIEHKRSVRKLYVENLVGRGDITQDEADSAMKDYQQRLERVFSETHEAQTSPIPVVGTGLQSLTEDEKDLVPAAPETTAISEEMLQRIGQAHLDVPEGFTVHPKLQALLEKRAKMSVNGDIDWGFAELAAFGSLLMEGVPVRLAGQDSRRGTFVQRHAVFHDRVTDDEWTPLRHLSNDQAKFWIYNSLLSEYAALGFEYGYSVERSDALVLWEAQFGDFVNGAQTVIDEFISSAEQKWGQYSSVVMMLPHGYEGQGPDHSSARIERFLQMCAEDNIRVANPSTGANHFHLLREQAYSRPRRPLVIFTPKQLLRLKAAANSVADFTQKGFQAVIPDEQASSSTTTVQLVSGRLYYDLLARREKHKDTKTAIVRVEQLYPLPVEQIQAELDKYPNAQVLWVQDEPANQGPWPFMALNLLPQLEREVTLVSRPASASTSTGTKKRHDQEATVLLDEAFGG</sequence>
<dbReference type="InterPro" id="IPR032106">
    <property type="entry name" value="2-oxogl_dehyd_N"/>
</dbReference>
<dbReference type="Pfam" id="PF00676">
    <property type="entry name" value="E1_dh"/>
    <property type="match status" value="1"/>
</dbReference>
<dbReference type="GO" id="GO:0004149">
    <property type="term" value="F:dihydrolipoyllysine-residue succinyltransferase activity"/>
    <property type="evidence" value="ECO:0007669"/>
    <property type="project" value="UniProtKB-EC"/>
</dbReference>
<evidence type="ECO:0000256" key="10">
    <source>
        <dbReference type="ARBA" id="ARBA00051911"/>
    </source>
</evidence>
<comment type="catalytic activity">
    <reaction evidence="11">
        <text>N(6)-[(R)-dihydrolipoyl]-L-lysyl-[protein] + succinyl-CoA = N(6)-[(R)-S(8)-succinyldihydrolipoyl]-L-lysyl-[protein] + CoA</text>
        <dbReference type="Rhea" id="RHEA:15213"/>
        <dbReference type="Rhea" id="RHEA-COMP:10475"/>
        <dbReference type="Rhea" id="RHEA-COMP:20092"/>
        <dbReference type="ChEBI" id="CHEBI:57287"/>
        <dbReference type="ChEBI" id="CHEBI:57292"/>
        <dbReference type="ChEBI" id="CHEBI:83100"/>
        <dbReference type="ChEBI" id="CHEBI:83120"/>
        <dbReference type="EC" id="2.3.1.61"/>
    </reaction>
</comment>
<dbReference type="NCBIfam" id="TIGR00239">
    <property type="entry name" value="2oxo_dh_E1"/>
    <property type="match status" value="1"/>
</dbReference>
<evidence type="ECO:0000256" key="7">
    <source>
        <dbReference type="ARBA" id="ARBA00023002"/>
    </source>
</evidence>
<dbReference type="Gene3D" id="1.10.287.1150">
    <property type="entry name" value="TPP helical domain"/>
    <property type="match status" value="1"/>
</dbReference>